<proteinExistence type="predicted"/>
<name>A0A0L6UMI5_9BASI</name>
<organism evidence="1 2">
    <name type="scientific">Puccinia sorghi</name>
    <dbReference type="NCBI Taxonomy" id="27349"/>
    <lineage>
        <taxon>Eukaryota</taxon>
        <taxon>Fungi</taxon>
        <taxon>Dikarya</taxon>
        <taxon>Basidiomycota</taxon>
        <taxon>Pucciniomycotina</taxon>
        <taxon>Pucciniomycetes</taxon>
        <taxon>Pucciniales</taxon>
        <taxon>Pucciniaceae</taxon>
        <taxon>Puccinia</taxon>
    </lineage>
</organism>
<evidence type="ECO:0000313" key="1">
    <source>
        <dbReference type="EMBL" id="KNZ49734.1"/>
    </source>
</evidence>
<dbReference type="VEuPathDB" id="FungiDB:VP01_4822g1"/>
<evidence type="ECO:0000313" key="2">
    <source>
        <dbReference type="Proteomes" id="UP000037035"/>
    </source>
</evidence>
<sequence length="219" mass="25575">MKTTKGRTFKISFGAVVCKERFSFHNGEAVVFSDFLNDFKYIFYQYRRHCAKVALRNLHQTGNVLAYTQEFNQNTHTVCWANCPLMSLYQHSLKENIQLAVVMSDIEFDSLQNPTRMPRPQPHPQYQYQHPCPKPNAMELSAFQKALRKQLSEAKKAFWVQRNLCFCCGQAGHISCGFLSDSAWDYCLMQHQPSAWDYFLMQHQPFTWDYSQCPHGHLG</sequence>
<evidence type="ECO:0008006" key="3">
    <source>
        <dbReference type="Google" id="ProtNLM"/>
    </source>
</evidence>
<accession>A0A0L6UMI5</accession>
<gene>
    <name evidence="1" type="ORF">VP01_4822g1</name>
</gene>
<protein>
    <recommendedName>
        <fullName evidence="3">Retrotransposon gag domain-containing protein</fullName>
    </recommendedName>
</protein>
<reference evidence="1 2" key="1">
    <citation type="submission" date="2015-08" db="EMBL/GenBank/DDBJ databases">
        <title>Next Generation Sequencing and Analysis of the Genome of Puccinia sorghi L Schw, the Causal Agent of Maize Common Rust.</title>
        <authorList>
            <person name="Rochi L."/>
            <person name="Burguener G."/>
            <person name="Darino M."/>
            <person name="Turjanski A."/>
            <person name="Kreff E."/>
            <person name="Dieguez M.J."/>
            <person name="Sacco F."/>
        </authorList>
    </citation>
    <scope>NUCLEOTIDE SEQUENCE [LARGE SCALE GENOMIC DNA]</scope>
    <source>
        <strain evidence="1 2">RO10H11247</strain>
    </source>
</reference>
<keyword evidence="2" id="KW-1185">Reference proteome</keyword>
<dbReference type="Proteomes" id="UP000037035">
    <property type="component" value="Unassembled WGS sequence"/>
</dbReference>
<dbReference type="AlphaFoldDB" id="A0A0L6UMI5"/>
<comment type="caution">
    <text evidence="1">The sequence shown here is derived from an EMBL/GenBank/DDBJ whole genome shotgun (WGS) entry which is preliminary data.</text>
</comment>
<dbReference type="EMBL" id="LAVV01009968">
    <property type="protein sequence ID" value="KNZ49734.1"/>
    <property type="molecule type" value="Genomic_DNA"/>
</dbReference>